<feature type="compositionally biased region" description="Pro residues" evidence="1">
    <location>
        <begin position="530"/>
        <end position="540"/>
    </location>
</feature>
<evidence type="ECO:0000313" key="2">
    <source>
        <dbReference type="EMBL" id="QHS93225.1"/>
    </source>
</evidence>
<feature type="region of interest" description="Disordered" evidence="1">
    <location>
        <begin position="1"/>
        <end position="26"/>
    </location>
</feature>
<reference evidence="2" key="1">
    <citation type="journal article" date="2020" name="Nature">
        <title>Giant virus diversity and host interactions through global metagenomics.</title>
        <authorList>
            <person name="Schulz F."/>
            <person name="Roux S."/>
            <person name="Paez-Espino D."/>
            <person name="Jungbluth S."/>
            <person name="Walsh D.A."/>
            <person name="Denef V.J."/>
            <person name="McMahon K.D."/>
            <person name="Konstantinidis K.T."/>
            <person name="Eloe-Fadrosh E.A."/>
            <person name="Kyrpides N.C."/>
            <person name="Woyke T."/>
        </authorList>
    </citation>
    <scope>NUCLEOTIDE SEQUENCE</scope>
    <source>
        <strain evidence="2">GVMAG-M-3300017989-17</strain>
    </source>
</reference>
<feature type="compositionally biased region" description="Basic and acidic residues" evidence="1">
    <location>
        <begin position="403"/>
        <end position="417"/>
    </location>
</feature>
<feature type="compositionally biased region" description="Basic residues" evidence="1">
    <location>
        <begin position="391"/>
        <end position="400"/>
    </location>
</feature>
<dbReference type="EMBL" id="MN739201">
    <property type="protein sequence ID" value="QHS93225.1"/>
    <property type="molecule type" value="Genomic_DNA"/>
</dbReference>
<name>A0A6C0BLH9_9ZZZZ</name>
<feature type="region of interest" description="Disordered" evidence="1">
    <location>
        <begin position="496"/>
        <end position="550"/>
    </location>
</feature>
<feature type="region of interest" description="Disordered" evidence="1">
    <location>
        <begin position="380"/>
        <end position="417"/>
    </location>
</feature>
<protein>
    <submittedName>
        <fullName evidence="2">Uncharacterized protein</fullName>
    </submittedName>
</protein>
<sequence>MADTEVDEQSFGRPVEQVLRSRNDRGQKYEASRKYLDRLYRGNADDIQGAPPDAGQVNEAFTHLEAYLGEAGRRCIEQYHEWGNNFWQTEEPKLLNGILKAYWHQVNIVASMRKKFMDRYEPMLLIPITPEMLTDFDGAIADLSQEGGPFDGIPEMEREQYVNLFRIEVGHLRSINQKIARNLNMQCSDDLVQCQSEPGNKNAVTWAELVNTVLGKWKRKDTIREDVLGHFETFLLSPELNNWNRMIASLVLWKYQVDFVKQHKDILANLKGARQFMALAVKHVQTELKTADFTDEQEGYPDGYLGLIRLFSERDTKINMLQDLQAVNFLVSDNAGDRKRDTIELLVDLDASLDALVGQGEDVRDEALILAGELSSEVEDSAIQRELDRPTKKKKGKRSARVGSEEEPPRRRQVLDFGFSKEADPEIRDVTEDKLMSDMREIARYIRVIRADESTEDQRRGATNNLYQKITGDKFLKEFLNTLCKVGYADQPAEAQEAVEESFSDLDPGSRRSGARPMQGVEFSFLSSPAPTPSMSPRSPPQKRQTTRNE</sequence>
<proteinExistence type="predicted"/>
<dbReference type="AlphaFoldDB" id="A0A6C0BLH9"/>
<organism evidence="2">
    <name type="scientific">viral metagenome</name>
    <dbReference type="NCBI Taxonomy" id="1070528"/>
    <lineage>
        <taxon>unclassified sequences</taxon>
        <taxon>metagenomes</taxon>
        <taxon>organismal metagenomes</taxon>
    </lineage>
</organism>
<evidence type="ECO:0000256" key="1">
    <source>
        <dbReference type="SAM" id="MobiDB-lite"/>
    </source>
</evidence>
<accession>A0A6C0BLH9</accession>